<accession>A0A6C0DSE4</accession>
<reference evidence="2" key="1">
    <citation type="journal article" date="2020" name="Nature">
        <title>Giant virus diversity and host interactions through global metagenomics.</title>
        <authorList>
            <person name="Schulz F."/>
            <person name="Roux S."/>
            <person name="Paez-Espino D."/>
            <person name="Jungbluth S."/>
            <person name="Walsh D.A."/>
            <person name="Denef V.J."/>
            <person name="McMahon K.D."/>
            <person name="Konstantinidis K.T."/>
            <person name="Eloe-Fadrosh E.A."/>
            <person name="Kyrpides N.C."/>
            <person name="Woyke T."/>
        </authorList>
    </citation>
    <scope>NUCLEOTIDE SEQUENCE</scope>
    <source>
        <strain evidence="2">GVMAG-M-3300023174-3</strain>
    </source>
</reference>
<sequence length="362" mass="40237">MAKKSKSITSKKTAGKPTVRSVSRTTTVKRKSVKSSLPPKISYREGVPGKDFQLTRLDKQYKGLSIYKIEFDLPDDNHCVNYVDSANNTIVFQDINGEYVLFNLDGTPVSETTKSLCLQKLAGKQRTLSKNRPKNESVARGIVLLQDCAPAIDLSGARSVLAKLNAELEEKCGASRPLFMKFAPFHEFDEDVTRFNEYSNLSIAGQFYNTLILALCTSDGKCVSTIEFLLSHSGEIAILSKTVQAEEGKRYNKMLRYVLTMIAMQLPGIHSIKSIAVNPISAWLLIHYFHARVDAGNPFEIFLKDKGIAMENITQPVIQAYYAEKKGPVHLTIDVNDANSQDSYTQFHKLVAGVSPADEIKC</sequence>
<dbReference type="EMBL" id="MN739648">
    <property type="protein sequence ID" value="QHT18095.1"/>
    <property type="molecule type" value="Genomic_DNA"/>
</dbReference>
<dbReference type="AlphaFoldDB" id="A0A6C0DSE4"/>
<organism evidence="2">
    <name type="scientific">viral metagenome</name>
    <dbReference type="NCBI Taxonomy" id="1070528"/>
    <lineage>
        <taxon>unclassified sequences</taxon>
        <taxon>metagenomes</taxon>
        <taxon>organismal metagenomes</taxon>
    </lineage>
</organism>
<name>A0A6C0DSE4_9ZZZZ</name>
<evidence type="ECO:0000256" key="1">
    <source>
        <dbReference type="SAM" id="MobiDB-lite"/>
    </source>
</evidence>
<proteinExistence type="predicted"/>
<evidence type="ECO:0000313" key="2">
    <source>
        <dbReference type="EMBL" id="QHT18095.1"/>
    </source>
</evidence>
<feature type="region of interest" description="Disordered" evidence="1">
    <location>
        <begin position="1"/>
        <end position="40"/>
    </location>
</feature>
<protein>
    <submittedName>
        <fullName evidence="2">Uncharacterized protein</fullName>
    </submittedName>
</protein>
<feature type="compositionally biased region" description="Low complexity" evidence="1">
    <location>
        <begin position="7"/>
        <end position="26"/>
    </location>
</feature>